<dbReference type="EMBL" id="WHOD01000055">
    <property type="protein sequence ID" value="NOU94241.1"/>
    <property type="molecule type" value="Genomic_DNA"/>
</dbReference>
<keyword evidence="10" id="KW-1185">Reference proteome</keyword>
<accession>A0A972GNZ4</accession>
<sequence>MLEIAIIADDLTGANDTGVQLARRGLRTSVLLKLGSDASINDREMLEAVVIDTDSRASSQEEAYMQVRAASEYIKQSGCKVIYKKMDSTMRGNIGPELDAVYDALAPDFIGIAPAFPQSGRLVRDGILYVNGKPVHETAAGIDPKTPVRESHIPSLLRSQTGRTIGHIGYMDISKGIAYIQQKLNLFHNQQIRYVVFDTTSDADLKTIASCLEQTQFNVVWAGSAGLANYVPLSKSDVPAICLEQNDELATIPKQSVLLVIGSVNEQSRKQLDFLLNHHDSVKAVKLQSHTAVEGSTMKGLELDRVCREAEQALQQGLDVVIFSSGDKTDIDEANEAGIRVGLNPTAVSQRIADTLGEAAVYLMNHYSLQGVIMTGGDTAKQVCLHWEASRFDLLDEIESGVPIGLLIGEKSSVNAITKSGGFGTEQVLFRAIERLRQEATIR</sequence>
<evidence type="ECO:0000256" key="1">
    <source>
        <dbReference type="ARBA" id="ARBA00005715"/>
    </source>
</evidence>
<keyword evidence="5" id="KW-0067">ATP-binding</keyword>
<keyword evidence="3" id="KW-0547">Nucleotide-binding</keyword>
<evidence type="ECO:0000313" key="10">
    <source>
        <dbReference type="Proteomes" id="UP000641588"/>
    </source>
</evidence>
<evidence type="ECO:0000256" key="5">
    <source>
        <dbReference type="ARBA" id="ARBA00022840"/>
    </source>
</evidence>
<evidence type="ECO:0000313" key="9">
    <source>
        <dbReference type="EMBL" id="NOU94241.1"/>
    </source>
</evidence>
<reference evidence="9" key="1">
    <citation type="submission" date="2019-10" db="EMBL/GenBank/DDBJ databases">
        <title>Description of Paenibacillus glebae sp. nov.</title>
        <authorList>
            <person name="Carlier A."/>
            <person name="Qi S."/>
        </authorList>
    </citation>
    <scope>NUCLEOTIDE SEQUENCE</scope>
    <source>
        <strain evidence="9">LMG 31456</strain>
    </source>
</reference>
<feature type="domain" description="Four-carbon acid sugar kinase nucleotide binding" evidence="8">
    <location>
        <begin position="258"/>
        <end position="429"/>
    </location>
</feature>
<dbReference type="Gene3D" id="3.40.50.10840">
    <property type="entry name" value="Putative sugar-binding, N-terminal domain"/>
    <property type="match status" value="1"/>
</dbReference>
<dbReference type="AlphaFoldDB" id="A0A972GNZ4"/>
<dbReference type="Pfam" id="PF07005">
    <property type="entry name" value="SBD_N"/>
    <property type="match status" value="1"/>
</dbReference>
<dbReference type="Pfam" id="PF17042">
    <property type="entry name" value="NBD_C"/>
    <property type="match status" value="1"/>
</dbReference>
<evidence type="ECO:0000256" key="2">
    <source>
        <dbReference type="ARBA" id="ARBA00022679"/>
    </source>
</evidence>
<dbReference type="GO" id="GO:0016301">
    <property type="term" value="F:kinase activity"/>
    <property type="evidence" value="ECO:0007669"/>
    <property type="project" value="UniProtKB-KW"/>
</dbReference>
<dbReference type="Gene3D" id="3.40.980.20">
    <property type="entry name" value="Four-carbon acid sugar kinase, nucleotide binding domain"/>
    <property type="match status" value="1"/>
</dbReference>
<dbReference type="InterPro" id="IPR031475">
    <property type="entry name" value="NBD_C"/>
</dbReference>
<protein>
    <submittedName>
        <fullName evidence="9">Four-carbon acid sugar kinase family protein</fullName>
    </submittedName>
</protein>
<evidence type="ECO:0000256" key="4">
    <source>
        <dbReference type="ARBA" id="ARBA00022777"/>
    </source>
</evidence>
<feature type="domain" description="Four-carbon acid sugar kinase N-terminal" evidence="7">
    <location>
        <begin position="4"/>
        <end position="230"/>
    </location>
</feature>
<evidence type="ECO:0000259" key="7">
    <source>
        <dbReference type="Pfam" id="PF07005"/>
    </source>
</evidence>
<dbReference type="InterPro" id="IPR010737">
    <property type="entry name" value="4-carb_acid_sugar_kinase_N"/>
</dbReference>
<comment type="similarity">
    <text evidence="1">Belongs to the four-carbon acid sugar kinase family.</text>
</comment>
<evidence type="ECO:0000256" key="6">
    <source>
        <dbReference type="ARBA" id="ARBA00023277"/>
    </source>
</evidence>
<evidence type="ECO:0000256" key="3">
    <source>
        <dbReference type="ARBA" id="ARBA00022741"/>
    </source>
</evidence>
<gene>
    <name evidence="9" type="ORF">GC093_13580</name>
</gene>
<dbReference type="SUPFAM" id="SSF142764">
    <property type="entry name" value="YgbK-like"/>
    <property type="match status" value="1"/>
</dbReference>
<dbReference type="InterPro" id="IPR037051">
    <property type="entry name" value="4-carb_acid_sugar_kinase_N_sf"/>
</dbReference>
<comment type="caution">
    <text evidence="9">The sequence shown here is derived from an EMBL/GenBank/DDBJ whole genome shotgun (WGS) entry which is preliminary data.</text>
</comment>
<dbReference type="Proteomes" id="UP000641588">
    <property type="component" value="Unassembled WGS sequence"/>
</dbReference>
<evidence type="ECO:0000259" key="8">
    <source>
        <dbReference type="Pfam" id="PF17042"/>
    </source>
</evidence>
<dbReference type="InterPro" id="IPR042213">
    <property type="entry name" value="NBD_C_sf"/>
</dbReference>
<proteinExistence type="inferred from homology"/>
<name>A0A972GNZ4_9BACL</name>
<keyword evidence="4 9" id="KW-0418">Kinase</keyword>
<keyword evidence="2" id="KW-0808">Transferase</keyword>
<dbReference type="GO" id="GO:0005524">
    <property type="term" value="F:ATP binding"/>
    <property type="evidence" value="ECO:0007669"/>
    <property type="project" value="UniProtKB-KW"/>
</dbReference>
<organism evidence="9 10">
    <name type="scientific">Paenibacillus foliorum</name>
    <dbReference type="NCBI Taxonomy" id="2654974"/>
    <lineage>
        <taxon>Bacteria</taxon>
        <taxon>Bacillati</taxon>
        <taxon>Bacillota</taxon>
        <taxon>Bacilli</taxon>
        <taxon>Bacillales</taxon>
        <taxon>Paenibacillaceae</taxon>
        <taxon>Paenibacillus</taxon>
    </lineage>
</organism>
<keyword evidence="6" id="KW-0119">Carbohydrate metabolism</keyword>